<dbReference type="Proteomes" id="UP000800036">
    <property type="component" value="Unassembled WGS sequence"/>
</dbReference>
<name>A0A6A5ULG2_9PLEO</name>
<keyword evidence="2" id="KW-1185">Reference proteome</keyword>
<proteinExistence type="predicted"/>
<dbReference type="OrthoDB" id="3786303at2759"/>
<gene>
    <name evidence="1" type="ORF">BU23DRAFT_490253</name>
</gene>
<evidence type="ECO:0000313" key="1">
    <source>
        <dbReference type="EMBL" id="KAF1965190.1"/>
    </source>
</evidence>
<sequence>LPPTRGIAAENLTPEKVVQFQKAWKKENNYTGQPYDILADKAMVFIELCQRLVIYEASYASIFLNILKGRAHMFYLHNISLGRTWKLLYEQLSNYFNTNVNHN</sequence>
<feature type="non-terminal residue" evidence="1">
    <location>
        <position position="1"/>
    </location>
</feature>
<protein>
    <submittedName>
        <fullName evidence="1">Uncharacterized protein</fullName>
    </submittedName>
</protein>
<dbReference type="EMBL" id="ML976767">
    <property type="protein sequence ID" value="KAF1965190.1"/>
    <property type="molecule type" value="Genomic_DNA"/>
</dbReference>
<organism evidence="1 2">
    <name type="scientific">Bimuria novae-zelandiae CBS 107.79</name>
    <dbReference type="NCBI Taxonomy" id="1447943"/>
    <lineage>
        <taxon>Eukaryota</taxon>
        <taxon>Fungi</taxon>
        <taxon>Dikarya</taxon>
        <taxon>Ascomycota</taxon>
        <taxon>Pezizomycotina</taxon>
        <taxon>Dothideomycetes</taxon>
        <taxon>Pleosporomycetidae</taxon>
        <taxon>Pleosporales</taxon>
        <taxon>Massarineae</taxon>
        <taxon>Didymosphaeriaceae</taxon>
        <taxon>Bimuria</taxon>
    </lineage>
</organism>
<evidence type="ECO:0000313" key="2">
    <source>
        <dbReference type="Proteomes" id="UP000800036"/>
    </source>
</evidence>
<accession>A0A6A5ULG2</accession>
<dbReference type="AlphaFoldDB" id="A0A6A5ULG2"/>
<reference evidence="1" key="1">
    <citation type="journal article" date="2020" name="Stud. Mycol.">
        <title>101 Dothideomycetes genomes: a test case for predicting lifestyles and emergence of pathogens.</title>
        <authorList>
            <person name="Haridas S."/>
            <person name="Albert R."/>
            <person name="Binder M."/>
            <person name="Bloem J."/>
            <person name="Labutti K."/>
            <person name="Salamov A."/>
            <person name="Andreopoulos B."/>
            <person name="Baker S."/>
            <person name="Barry K."/>
            <person name="Bills G."/>
            <person name="Bluhm B."/>
            <person name="Cannon C."/>
            <person name="Castanera R."/>
            <person name="Culley D."/>
            <person name="Daum C."/>
            <person name="Ezra D."/>
            <person name="Gonzalez J."/>
            <person name="Henrissat B."/>
            <person name="Kuo A."/>
            <person name="Liang C."/>
            <person name="Lipzen A."/>
            <person name="Lutzoni F."/>
            <person name="Magnuson J."/>
            <person name="Mondo S."/>
            <person name="Nolan M."/>
            <person name="Ohm R."/>
            <person name="Pangilinan J."/>
            <person name="Park H.-J."/>
            <person name="Ramirez L."/>
            <person name="Alfaro M."/>
            <person name="Sun H."/>
            <person name="Tritt A."/>
            <person name="Yoshinaga Y."/>
            <person name="Zwiers L.-H."/>
            <person name="Turgeon B."/>
            <person name="Goodwin S."/>
            <person name="Spatafora J."/>
            <person name="Crous P."/>
            <person name="Grigoriev I."/>
        </authorList>
    </citation>
    <scope>NUCLEOTIDE SEQUENCE</scope>
    <source>
        <strain evidence="1">CBS 107.79</strain>
    </source>
</reference>